<feature type="compositionally biased region" description="Pro residues" evidence="1">
    <location>
        <begin position="542"/>
        <end position="551"/>
    </location>
</feature>
<feature type="compositionally biased region" description="Acidic residues" evidence="1">
    <location>
        <begin position="565"/>
        <end position="574"/>
    </location>
</feature>
<dbReference type="EMBL" id="DAKRPA010000357">
    <property type="protein sequence ID" value="DAZ92998.1"/>
    <property type="molecule type" value="Genomic_DNA"/>
</dbReference>
<feature type="compositionally biased region" description="Low complexity" evidence="1">
    <location>
        <begin position="643"/>
        <end position="658"/>
    </location>
</feature>
<reference evidence="2" key="1">
    <citation type="submission" date="2022-11" db="EMBL/GenBank/DDBJ databases">
        <authorList>
            <person name="Morgan W.R."/>
            <person name="Tartar A."/>
        </authorList>
    </citation>
    <scope>NUCLEOTIDE SEQUENCE</scope>
    <source>
        <strain evidence="2">ARSEF 373</strain>
    </source>
</reference>
<feature type="compositionally biased region" description="Pro residues" evidence="1">
    <location>
        <begin position="796"/>
        <end position="818"/>
    </location>
</feature>
<proteinExistence type="predicted"/>
<feature type="compositionally biased region" description="Low complexity" evidence="1">
    <location>
        <begin position="691"/>
        <end position="701"/>
    </location>
</feature>
<evidence type="ECO:0000313" key="3">
    <source>
        <dbReference type="Proteomes" id="UP001146120"/>
    </source>
</evidence>
<feature type="compositionally biased region" description="Acidic residues" evidence="1">
    <location>
        <begin position="237"/>
        <end position="249"/>
    </location>
</feature>
<feature type="compositionally biased region" description="Basic and acidic residues" evidence="1">
    <location>
        <begin position="428"/>
        <end position="448"/>
    </location>
</feature>
<reference evidence="2" key="2">
    <citation type="journal article" date="2023" name="Microbiol Resour">
        <title>Decontamination and Annotation of the Draft Genome Sequence of the Oomycete Lagenidium giganteum ARSEF 373.</title>
        <authorList>
            <person name="Morgan W.R."/>
            <person name="Tartar A."/>
        </authorList>
    </citation>
    <scope>NUCLEOTIDE SEQUENCE</scope>
    <source>
        <strain evidence="2">ARSEF 373</strain>
    </source>
</reference>
<feature type="compositionally biased region" description="Polar residues" evidence="1">
    <location>
        <begin position="518"/>
        <end position="532"/>
    </location>
</feature>
<accession>A0AAV2YI94</accession>
<dbReference type="GO" id="GO:0005730">
    <property type="term" value="C:nucleolus"/>
    <property type="evidence" value="ECO:0007669"/>
    <property type="project" value="InterPro"/>
</dbReference>
<feature type="compositionally biased region" description="Low complexity" evidence="1">
    <location>
        <begin position="864"/>
        <end position="890"/>
    </location>
</feature>
<evidence type="ECO:0008006" key="4">
    <source>
        <dbReference type="Google" id="ProtNLM"/>
    </source>
</evidence>
<feature type="compositionally biased region" description="Low complexity" evidence="1">
    <location>
        <begin position="672"/>
        <end position="681"/>
    </location>
</feature>
<dbReference type="PANTHER" id="PTHR23216">
    <property type="entry name" value="NUCLEOLAR AND COILED-BODY PHOSPHOPROTEIN 1"/>
    <property type="match status" value="1"/>
</dbReference>
<feature type="region of interest" description="Disordered" evidence="1">
    <location>
        <begin position="234"/>
        <end position="965"/>
    </location>
</feature>
<feature type="compositionally biased region" description="Pro residues" evidence="1">
    <location>
        <begin position="919"/>
        <end position="931"/>
    </location>
</feature>
<dbReference type="GO" id="GO:0005654">
    <property type="term" value="C:nucleoplasm"/>
    <property type="evidence" value="ECO:0007669"/>
    <property type="project" value="TreeGrafter"/>
</dbReference>
<feature type="compositionally biased region" description="Pro residues" evidence="1">
    <location>
        <begin position="702"/>
        <end position="713"/>
    </location>
</feature>
<feature type="compositionally biased region" description="Low complexity" evidence="1">
    <location>
        <begin position="906"/>
        <end position="918"/>
    </location>
</feature>
<dbReference type="GO" id="GO:0005643">
    <property type="term" value="C:nuclear pore"/>
    <property type="evidence" value="ECO:0007669"/>
    <property type="project" value="UniProtKB-ARBA"/>
</dbReference>
<dbReference type="InterPro" id="IPR039191">
    <property type="entry name" value="Nopp140-like"/>
</dbReference>
<feature type="compositionally biased region" description="Pro residues" evidence="1">
    <location>
        <begin position="582"/>
        <end position="604"/>
    </location>
</feature>
<gene>
    <name evidence="2" type="ORF">N0F65_011495</name>
</gene>
<organism evidence="2 3">
    <name type="scientific">Lagenidium giganteum</name>
    <dbReference type="NCBI Taxonomy" id="4803"/>
    <lineage>
        <taxon>Eukaryota</taxon>
        <taxon>Sar</taxon>
        <taxon>Stramenopiles</taxon>
        <taxon>Oomycota</taxon>
        <taxon>Peronosporomycetes</taxon>
        <taxon>Pythiales</taxon>
        <taxon>Pythiaceae</taxon>
    </lineage>
</organism>
<dbReference type="AlphaFoldDB" id="A0AAV2YI94"/>
<feature type="compositionally biased region" description="Low complexity" evidence="1">
    <location>
        <begin position="752"/>
        <end position="767"/>
    </location>
</feature>
<feature type="compositionally biased region" description="Polar residues" evidence="1">
    <location>
        <begin position="119"/>
        <end position="142"/>
    </location>
</feature>
<feature type="compositionally biased region" description="Low complexity" evidence="1">
    <location>
        <begin position="143"/>
        <end position="166"/>
    </location>
</feature>
<feature type="region of interest" description="Disordered" evidence="1">
    <location>
        <begin position="116"/>
        <end position="168"/>
    </location>
</feature>
<evidence type="ECO:0000313" key="2">
    <source>
        <dbReference type="EMBL" id="DAZ92998.1"/>
    </source>
</evidence>
<feature type="compositionally biased region" description="Low complexity" evidence="1">
    <location>
        <begin position="932"/>
        <end position="944"/>
    </location>
</feature>
<feature type="compositionally biased region" description="Acidic residues" evidence="1">
    <location>
        <begin position="339"/>
        <end position="353"/>
    </location>
</feature>
<evidence type="ECO:0000256" key="1">
    <source>
        <dbReference type="SAM" id="MobiDB-lite"/>
    </source>
</evidence>
<feature type="compositionally biased region" description="Low complexity" evidence="1">
    <location>
        <begin position="372"/>
        <end position="412"/>
    </location>
</feature>
<feature type="compositionally biased region" description="Low complexity" evidence="1">
    <location>
        <begin position="508"/>
        <end position="517"/>
    </location>
</feature>
<keyword evidence="3" id="KW-1185">Reference proteome</keyword>
<dbReference type="PANTHER" id="PTHR23216:SF1">
    <property type="entry name" value="NUCLEOLAR AND COILED-BODY PHOSPHOPROTEIN 1"/>
    <property type="match status" value="1"/>
</dbReference>
<protein>
    <recommendedName>
        <fullName evidence="4">FAM21/CAPZIP domain-containing protein</fullName>
    </recommendedName>
</protein>
<sequence length="965" mass="99484">MAAEAIDNGVGADAERGGEDAAVPKPTETKTLADLAKDVKKWTLHSDYELHVFLKNYSANLFMRTKQVEDSVRDIAMAADTAHVRLKNTFNEFLMLSNNQFIENRVYDEEQEDFGLGDTASTSQATPAGTAEGDSSNTSNTVATAEAEGAAAATASTDGAAKTSGGDSVVNKYRSALDMGMEAMKLFALLDDEDDRSDTSSQFDTVLDIYNERPLPFIIGTREFLEDETLGLGAAPDELDSESSIDSESDYGSSYSSSDESESEEEVAPRRKPKKPADGAIVAVPPTKPRSDSIESDMSGLFGSAPAPKDSSERSAVAPPQRPLLPQGQSSRRSRFEESDSEDSDWTSDDESEDDKKPLPKRVRPGEEEQSAPFTAAPKTPTAAPKTPTAAQPAQQTPAQQAQAQRRAQFFDSSDDDSDGGLFSSKPKPADKNKEKSNPSLFGEEKSSSDLFGAPPAARPQAKPRAESFDSSSSETSALFGESKPKPQPQGFRLPSIEPKSGADLKTPKAPLPAAKKNTFSDSDSDAESTVSGLFGSSKPTTAPPKPPAAAPVPQQKSTRRVEFSDDSSDDDDGGLFGSKPKPAPVIQPAQAKPPQPVVVPPPQRARALSDDSSDDDGGGLFGSNPVSAPPKRQDSVPPQRPVQPVAQAAPLKNNSLFNDEDSDDSDGGLFGSAKPKAAPAPAAPKPAMPSQPSAKQVTPAAPTPAQPTPAKPAPALFGGDDSDSDDDGGLFGTRPKAAPPAAQPNVFGSTAPKPAAAAPAVAIPKPTSRMVLSDSSDAESEPGGLFGPPTTTAPKPTPTPVQAPTPKPAPAPAPAQAPKPAATQPTPAGPGVIPPMAGLNLRQQSLDQDSDSDWSDDGGLFGAPPAKAAAAAPKSTSAPAPAAPAAAKPAAPPVHDSSVASLFGPASASTAAAAPAPASAPAPALRPPVPSAMAKAQAANAADSDSDDWSDDGGLFGPPKPKPK</sequence>
<feature type="compositionally biased region" description="Low complexity" evidence="1">
    <location>
        <begin position="454"/>
        <end position="477"/>
    </location>
</feature>
<feature type="region of interest" description="Disordered" evidence="1">
    <location>
        <begin position="1"/>
        <end position="24"/>
    </location>
</feature>
<dbReference type="Proteomes" id="UP001146120">
    <property type="component" value="Unassembled WGS sequence"/>
</dbReference>
<name>A0AAV2YI94_9STRA</name>
<comment type="caution">
    <text evidence="2">The sequence shown here is derived from an EMBL/GenBank/DDBJ whole genome shotgun (WGS) entry which is preliminary data.</text>
</comment>